<keyword evidence="3" id="KW-1003">Cell membrane</keyword>
<dbReference type="AlphaFoldDB" id="A0A1F5SI50"/>
<evidence type="ECO:0000256" key="1">
    <source>
        <dbReference type="ARBA" id="ARBA00004651"/>
    </source>
</evidence>
<evidence type="ECO:0000256" key="5">
    <source>
        <dbReference type="ARBA" id="ARBA00022960"/>
    </source>
</evidence>
<evidence type="ECO:0000313" key="9">
    <source>
        <dbReference type="EMBL" id="OGF26123.1"/>
    </source>
</evidence>
<reference evidence="9 10" key="1">
    <citation type="journal article" date="2016" name="Nat. Commun.">
        <title>Thousands of microbial genomes shed light on interconnected biogeochemical processes in an aquifer system.</title>
        <authorList>
            <person name="Anantharaman K."/>
            <person name="Brown C.T."/>
            <person name="Hug L.A."/>
            <person name="Sharon I."/>
            <person name="Castelle C.J."/>
            <person name="Probst A.J."/>
            <person name="Thomas B.C."/>
            <person name="Singh A."/>
            <person name="Wilkins M.J."/>
            <person name="Karaoz U."/>
            <person name="Brodie E.L."/>
            <person name="Williams K.H."/>
            <person name="Hubbard S.S."/>
            <person name="Banfield J.F."/>
        </authorList>
    </citation>
    <scope>NUCLEOTIDE SEQUENCE [LARGE SCALE GENOMIC DNA]</scope>
</reference>
<dbReference type="Pfam" id="PF04093">
    <property type="entry name" value="MreD"/>
    <property type="match status" value="1"/>
</dbReference>
<organism evidence="9 10">
    <name type="scientific">Candidatus Falkowbacteria bacterium RIFOXYA2_FULL_47_19</name>
    <dbReference type="NCBI Taxonomy" id="1797994"/>
    <lineage>
        <taxon>Bacteria</taxon>
        <taxon>Candidatus Falkowiibacteriota</taxon>
    </lineage>
</organism>
<dbReference type="EMBL" id="MFGB01000017">
    <property type="protein sequence ID" value="OGF26123.1"/>
    <property type="molecule type" value="Genomic_DNA"/>
</dbReference>
<evidence type="ECO:0000256" key="7">
    <source>
        <dbReference type="ARBA" id="ARBA00023136"/>
    </source>
</evidence>
<dbReference type="Proteomes" id="UP000178367">
    <property type="component" value="Unassembled WGS sequence"/>
</dbReference>
<feature type="transmembrane region" description="Helical" evidence="8">
    <location>
        <begin position="101"/>
        <end position="124"/>
    </location>
</feature>
<evidence type="ECO:0000256" key="6">
    <source>
        <dbReference type="ARBA" id="ARBA00022989"/>
    </source>
</evidence>
<comment type="subcellular location">
    <subcellularLocation>
        <location evidence="1">Cell membrane</location>
        <topology evidence="1">Multi-pass membrane protein</topology>
    </subcellularLocation>
</comment>
<gene>
    <name evidence="9" type="ORF">A2227_02800</name>
</gene>
<keyword evidence="4 8" id="KW-0812">Transmembrane</keyword>
<feature type="transmembrane region" description="Helical" evidence="8">
    <location>
        <begin position="68"/>
        <end position="89"/>
    </location>
</feature>
<keyword evidence="5" id="KW-0133">Cell shape</keyword>
<comment type="caution">
    <text evidence="9">The sequence shown here is derived from an EMBL/GenBank/DDBJ whole genome shotgun (WGS) entry which is preliminary data.</text>
</comment>
<name>A0A1F5SI50_9BACT</name>
<comment type="similarity">
    <text evidence="2">Belongs to the MreD family.</text>
</comment>
<dbReference type="NCBIfam" id="TIGR03426">
    <property type="entry name" value="shape_MreD"/>
    <property type="match status" value="1"/>
</dbReference>
<dbReference type="GO" id="GO:0005886">
    <property type="term" value="C:plasma membrane"/>
    <property type="evidence" value="ECO:0007669"/>
    <property type="project" value="UniProtKB-SubCell"/>
</dbReference>
<dbReference type="InterPro" id="IPR007227">
    <property type="entry name" value="Cell_shape_determining_MreD"/>
</dbReference>
<keyword evidence="6 8" id="KW-1133">Transmembrane helix</keyword>
<evidence type="ECO:0000256" key="3">
    <source>
        <dbReference type="ARBA" id="ARBA00022475"/>
    </source>
</evidence>
<evidence type="ECO:0000256" key="2">
    <source>
        <dbReference type="ARBA" id="ARBA00007776"/>
    </source>
</evidence>
<evidence type="ECO:0000313" key="10">
    <source>
        <dbReference type="Proteomes" id="UP000178367"/>
    </source>
</evidence>
<dbReference type="STRING" id="1797994.A2227_02800"/>
<accession>A0A1F5SI50</accession>
<evidence type="ECO:0000256" key="8">
    <source>
        <dbReference type="SAM" id="Phobius"/>
    </source>
</evidence>
<keyword evidence="7 8" id="KW-0472">Membrane</keyword>
<sequence length="176" mass="20031">MYGKITLNAILIILLSVSQISFVSGLPGWFADINLPIMVLVFMLALSGFRLALFWSFGMGLLLDIYSFLPFGIYMAVFPSIAILINFFLIHFFTNRSLYSFLALAALALLLHEILVYSLSYAVYFVNRQDLNVYFDGKFWSDQAGVFIMNLGAVFILFYLFTLAGKNLKPVFLIRR</sequence>
<feature type="transmembrane region" description="Helical" evidence="8">
    <location>
        <begin position="144"/>
        <end position="165"/>
    </location>
</feature>
<protein>
    <submittedName>
        <fullName evidence="9">Rod shape-determining protein MreD</fullName>
    </submittedName>
</protein>
<proteinExistence type="inferred from homology"/>
<dbReference type="GO" id="GO:0008360">
    <property type="term" value="P:regulation of cell shape"/>
    <property type="evidence" value="ECO:0007669"/>
    <property type="project" value="UniProtKB-KW"/>
</dbReference>
<evidence type="ECO:0000256" key="4">
    <source>
        <dbReference type="ARBA" id="ARBA00022692"/>
    </source>
</evidence>
<feature type="transmembrane region" description="Helical" evidence="8">
    <location>
        <begin position="6"/>
        <end position="30"/>
    </location>
</feature>
<feature type="transmembrane region" description="Helical" evidence="8">
    <location>
        <begin position="37"/>
        <end position="62"/>
    </location>
</feature>